<feature type="region of interest" description="Disordered" evidence="1">
    <location>
        <begin position="129"/>
        <end position="152"/>
    </location>
</feature>
<feature type="compositionally biased region" description="Basic and acidic residues" evidence="1">
    <location>
        <begin position="140"/>
        <end position="152"/>
    </location>
</feature>
<dbReference type="EMBL" id="SNWR01000001">
    <property type="protein sequence ID" value="TDO42114.1"/>
    <property type="molecule type" value="Genomic_DNA"/>
</dbReference>
<dbReference type="RefSeq" id="WP_133876049.1">
    <property type="nucleotide sequence ID" value="NZ_BOMD01000095.1"/>
</dbReference>
<dbReference type="OrthoDB" id="3295298at2"/>
<sequence length="152" mass="17876">MRIPLIPRWNRRPRMPRPLRHAMAELERLSREPVDYTIDLTPIAEGLRARISHAPDPEDARFRQAVDDYIRHSIDEIKAGLHARHDGYMDRFDRLEVMVKPYLDRARTMSHNTRNQLSHMDAAVTNALDQLSDPETPIYDPRENDPPREPRP</sequence>
<evidence type="ECO:0000313" key="3">
    <source>
        <dbReference type="Proteomes" id="UP000294901"/>
    </source>
</evidence>
<proteinExistence type="predicted"/>
<keyword evidence="3" id="KW-1185">Reference proteome</keyword>
<accession>A0A4R6JZ19</accession>
<organism evidence="2 3">
    <name type="scientific">Paractinoplanes brasiliensis</name>
    <dbReference type="NCBI Taxonomy" id="52695"/>
    <lineage>
        <taxon>Bacteria</taxon>
        <taxon>Bacillati</taxon>
        <taxon>Actinomycetota</taxon>
        <taxon>Actinomycetes</taxon>
        <taxon>Micromonosporales</taxon>
        <taxon>Micromonosporaceae</taxon>
        <taxon>Paractinoplanes</taxon>
    </lineage>
</organism>
<gene>
    <name evidence="2" type="ORF">C8E87_5877</name>
</gene>
<protein>
    <submittedName>
        <fullName evidence="2">Uncharacterized protein</fullName>
    </submittedName>
</protein>
<evidence type="ECO:0000313" key="2">
    <source>
        <dbReference type="EMBL" id="TDO42114.1"/>
    </source>
</evidence>
<name>A0A4R6JZ19_9ACTN</name>
<dbReference type="AlphaFoldDB" id="A0A4R6JZ19"/>
<comment type="caution">
    <text evidence="2">The sequence shown here is derived from an EMBL/GenBank/DDBJ whole genome shotgun (WGS) entry which is preliminary data.</text>
</comment>
<evidence type="ECO:0000256" key="1">
    <source>
        <dbReference type="SAM" id="MobiDB-lite"/>
    </source>
</evidence>
<dbReference type="Proteomes" id="UP000294901">
    <property type="component" value="Unassembled WGS sequence"/>
</dbReference>
<reference evidence="2 3" key="1">
    <citation type="submission" date="2019-03" db="EMBL/GenBank/DDBJ databases">
        <title>Sequencing the genomes of 1000 actinobacteria strains.</title>
        <authorList>
            <person name="Klenk H.-P."/>
        </authorList>
    </citation>
    <scope>NUCLEOTIDE SEQUENCE [LARGE SCALE GENOMIC DNA]</scope>
    <source>
        <strain evidence="2 3">DSM 43805</strain>
    </source>
</reference>